<dbReference type="SUPFAM" id="SSF52833">
    <property type="entry name" value="Thioredoxin-like"/>
    <property type="match status" value="1"/>
</dbReference>
<dbReference type="InterPro" id="IPR036249">
    <property type="entry name" value="Thioredoxin-like_sf"/>
</dbReference>
<dbReference type="Proteomes" id="UP000593994">
    <property type="component" value="Chromosome"/>
</dbReference>
<gene>
    <name evidence="1" type="ORF">HUE88_05940</name>
</gene>
<dbReference type="KEGG" id="sbal:HUE88_05940"/>
<evidence type="ECO:0000313" key="2">
    <source>
        <dbReference type="Proteomes" id="UP000593994"/>
    </source>
</evidence>
<evidence type="ECO:0000313" key="1">
    <source>
        <dbReference type="EMBL" id="QOY53218.1"/>
    </source>
</evidence>
<dbReference type="RefSeq" id="WP_194372052.1">
    <property type="nucleotide sequence ID" value="NZ_CP054492.1"/>
</dbReference>
<dbReference type="Gene3D" id="3.40.30.10">
    <property type="entry name" value="Glutaredoxin"/>
    <property type="match status" value="1"/>
</dbReference>
<dbReference type="AlphaFoldDB" id="A0A7S7RP82"/>
<name>A0A7S7RP82_9BACT</name>
<accession>A0A7S7RP82</accession>
<sequence length="170" mass="19760">MKLISIILFLCLNVFAIEKPHDLLDSISDHAIRIGNGNSNKIYIFVDPMCPYSKKLITKISEDKMLQLMNSYYIFLYRLPKFESDKLTQHIYQSDDKKACLENVMVNNKQINLDNIQISTDKQKIIDKIATVGKKLNMVHRPYMMVFEEGSNYCRVSEGSAPCMEEFDFE</sequence>
<proteinExistence type="predicted"/>
<dbReference type="EMBL" id="CP054492">
    <property type="protein sequence ID" value="QOY53218.1"/>
    <property type="molecule type" value="Genomic_DNA"/>
</dbReference>
<reference evidence="1 2" key="1">
    <citation type="submission" date="2020-05" db="EMBL/GenBank/DDBJ databases">
        <title>Sulfurimonas marisnigri, sp. nov., and Sulfurimonas baltica, sp. nov., manganese oxide reducing chemolithoautotrophs of the class Epsilonproteobacteria isolated from the pelagic redoxclines of the Black and Baltic Seas and emended description of the genus Sulfurimonas.</title>
        <authorList>
            <person name="Henkel J.V."/>
            <person name="Laudan C."/>
            <person name="Werner J."/>
            <person name="Neu T."/>
            <person name="Plewe S."/>
            <person name="Sproer C."/>
            <person name="Bunk B."/>
            <person name="Schulz-Vogt H.N."/>
        </authorList>
    </citation>
    <scope>NUCLEOTIDE SEQUENCE [LARGE SCALE GENOMIC DNA]</scope>
    <source>
        <strain evidence="1 2">GD2</strain>
    </source>
</reference>
<keyword evidence="2" id="KW-1185">Reference proteome</keyword>
<protein>
    <submittedName>
        <fullName evidence="1">Thioredoxin fold domain-containing protein</fullName>
    </submittedName>
</protein>
<organism evidence="1 2">
    <name type="scientific">Candidatus Sulfurimonas baltica</name>
    <dbReference type="NCBI Taxonomy" id="2740404"/>
    <lineage>
        <taxon>Bacteria</taxon>
        <taxon>Pseudomonadati</taxon>
        <taxon>Campylobacterota</taxon>
        <taxon>Epsilonproteobacteria</taxon>
        <taxon>Campylobacterales</taxon>
        <taxon>Sulfurimonadaceae</taxon>
        <taxon>Sulfurimonas</taxon>
    </lineage>
</organism>